<dbReference type="InterPro" id="IPR051954">
    <property type="entry name" value="tRNA_methyltransferase_THADA"/>
</dbReference>
<dbReference type="Pfam" id="PF25151">
    <property type="entry name" value="TPR_Trm732_C"/>
    <property type="match status" value="1"/>
</dbReference>
<dbReference type="GO" id="GO:0030488">
    <property type="term" value="P:tRNA methylation"/>
    <property type="evidence" value="ECO:0007669"/>
    <property type="project" value="TreeGrafter"/>
</dbReference>
<evidence type="ECO:0000259" key="1">
    <source>
        <dbReference type="Pfam" id="PF25151"/>
    </source>
</evidence>
<gene>
    <name evidence="2" type="ORF">g.17472</name>
</gene>
<dbReference type="GO" id="GO:0005829">
    <property type="term" value="C:cytosol"/>
    <property type="evidence" value="ECO:0007669"/>
    <property type="project" value="TreeGrafter"/>
</dbReference>
<accession>A0A1B6ECT3</accession>
<protein>
    <recommendedName>
        <fullName evidence="1">tRNA (32-2'-O)-methyltransferase regulator THADA-like C-terminal TPR repeats region domain-containing protein</fullName>
    </recommendedName>
</protein>
<dbReference type="InterPro" id="IPR056842">
    <property type="entry name" value="THADA-like_TPR_C"/>
</dbReference>
<dbReference type="AlphaFoldDB" id="A0A1B6ECT3"/>
<dbReference type="SUPFAM" id="SSF48371">
    <property type="entry name" value="ARM repeat"/>
    <property type="match status" value="1"/>
</dbReference>
<dbReference type="EMBL" id="GEDC01001565">
    <property type="protein sequence ID" value="JAS35733.1"/>
    <property type="molecule type" value="Transcribed_RNA"/>
</dbReference>
<feature type="non-terminal residue" evidence="2">
    <location>
        <position position="1"/>
    </location>
</feature>
<sequence>FQRYPNLFGFFRKQLELATKTCDDTSLHPSLYPILLFLGRLYPSSLEGTDSKLQLTDFIPYLQACAGNKVMKTRTLAASAMVPLISPDKLPQFVDKLISEIIHNDHSANTKHGILLQVSFLLEYCLELPEETILEMESKCEHWIEKLLKIWELPLCSVIVKTSVNVFDIMTARFSRLVCLDTWNSVLEKLKNILTQQNYCNIAYSLCLKKCAEVFIKINIMCKPSEEIICEVLNLLEHKEYEVFHTVLDFLLDLLSGGDKSKFYQSELLNYVKLTSAILENISLVDCLMNIMFLRNIHANDLEKLLSVVKIYPLFLREIHTNFGTKVFVDLCGSGDDTRIIDVLDCIGALLNEEILFTVEDIQTINNLLVEYSGSEWGEDNHKTIAQILLKHLKKLSSKDLPLNIRLKAYTSLVQLQYEEANMWQTLIQVLEDNEEDIQCKASVFLVLTLGDLTSCNPLDHVKGQVFDKGEVSIYYEEALLSRLAGRYFKNLLNSTDCQFLKIPLTSNLCEFLQKNCGIKCDSLDNFLCQISEKNVMEDYSKVCSFLRPGYQAAKLKSLRIKNVYM</sequence>
<reference evidence="2" key="1">
    <citation type="submission" date="2015-12" db="EMBL/GenBank/DDBJ databases">
        <title>De novo transcriptome assembly of four potential Pierce s Disease insect vectors from Arizona vineyards.</title>
        <authorList>
            <person name="Tassone E.E."/>
        </authorList>
    </citation>
    <scope>NUCLEOTIDE SEQUENCE</scope>
</reference>
<dbReference type="PANTHER" id="PTHR14387:SF7">
    <property type="entry name" value="THYROID ADENOMA-ASSOCIATED PROTEIN"/>
    <property type="match status" value="1"/>
</dbReference>
<proteinExistence type="predicted"/>
<name>A0A1B6ECT3_9HEMI</name>
<organism evidence="2">
    <name type="scientific">Clastoptera arizonana</name>
    <name type="common">Arizona spittle bug</name>
    <dbReference type="NCBI Taxonomy" id="38151"/>
    <lineage>
        <taxon>Eukaryota</taxon>
        <taxon>Metazoa</taxon>
        <taxon>Ecdysozoa</taxon>
        <taxon>Arthropoda</taxon>
        <taxon>Hexapoda</taxon>
        <taxon>Insecta</taxon>
        <taxon>Pterygota</taxon>
        <taxon>Neoptera</taxon>
        <taxon>Paraneoptera</taxon>
        <taxon>Hemiptera</taxon>
        <taxon>Auchenorrhyncha</taxon>
        <taxon>Cercopoidea</taxon>
        <taxon>Clastopteridae</taxon>
        <taxon>Clastoptera</taxon>
    </lineage>
</organism>
<dbReference type="InterPro" id="IPR016024">
    <property type="entry name" value="ARM-type_fold"/>
</dbReference>
<evidence type="ECO:0000313" key="2">
    <source>
        <dbReference type="EMBL" id="JAS35733.1"/>
    </source>
</evidence>
<feature type="domain" description="tRNA (32-2'-O)-methyltransferase regulator THADA-like C-terminal TPR repeats region" evidence="1">
    <location>
        <begin position="1"/>
        <end position="121"/>
    </location>
</feature>
<dbReference type="PANTHER" id="PTHR14387">
    <property type="entry name" value="THADA/DEATH RECEPTOR INTERACTING PROTEIN"/>
    <property type="match status" value="1"/>
</dbReference>